<evidence type="ECO:0000256" key="1">
    <source>
        <dbReference type="ARBA" id="ARBA00009333"/>
    </source>
</evidence>
<dbReference type="Proteomes" id="UP000001294">
    <property type="component" value="Unassembled WGS sequence"/>
</dbReference>
<dbReference type="STRING" id="441960.B6QJ12"/>
<dbReference type="GO" id="GO:0016491">
    <property type="term" value="F:oxidoreductase activity"/>
    <property type="evidence" value="ECO:0007669"/>
    <property type="project" value="UniProtKB-KW"/>
</dbReference>
<dbReference type="PhylomeDB" id="B6QJ12"/>
<dbReference type="EMBL" id="DS995902">
    <property type="protein sequence ID" value="EEA23357.1"/>
    <property type="molecule type" value="Genomic_DNA"/>
</dbReference>
<keyword evidence="2" id="KW-0285">Flavoprotein</keyword>
<dbReference type="PRINTS" id="PR00469">
    <property type="entry name" value="PNDRDTASEII"/>
</dbReference>
<feature type="domain" description="FAD/NAD(P)-binding" evidence="4">
    <location>
        <begin position="10"/>
        <end position="302"/>
    </location>
</feature>
<dbReference type="Gene3D" id="3.50.50.60">
    <property type="entry name" value="FAD/NAD(P)-binding domain"/>
    <property type="match status" value="2"/>
</dbReference>
<dbReference type="AlphaFoldDB" id="B6QJ12"/>
<keyword evidence="6" id="KW-1185">Reference proteome</keyword>
<organism evidence="5 6">
    <name type="scientific">Talaromyces marneffei (strain ATCC 18224 / CBS 334.59 / QM 7333)</name>
    <name type="common">Penicillium marneffei</name>
    <dbReference type="NCBI Taxonomy" id="441960"/>
    <lineage>
        <taxon>Eukaryota</taxon>
        <taxon>Fungi</taxon>
        <taxon>Dikarya</taxon>
        <taxon>Ascomycota</taxon>
        <taxon>Pezizomycotina</taxon>
        <taxon>Eurotiomycetes</taxon>
        <taxon>Eurotiomycetidae</taxon>
        <taxon>Eurotiales</taxon>
        <taxon>Trichocomaceae</taxon>
        <taxon>Talaromyces</taxon>
        <taxon>Talaromyces sect. Talaromyces</taxon>
    </lineage>
</organism>
<name>B6QJ12_TALMQ</name>
<dbReference type="HOGENOM" id="CLU_031864_5_0_1"/>
<evidence type="ECO:0000259" key="4">
    <source>
        <dbReference type="Pfam" id="PF07992"/>
    </source>
</evidence>
<dbReference type="PANTHER" id="PTHR48105">
    <property type="entry name" value="THIOREDOXIN REDUCTASE 1-RELATED-RELATED"/>
    <property type="match status" value="1"/>
</dbReference>
<dbReference type="InterPro" id="IPR023753">
    <property type="entry name" value="FAD/NAD-binding_dom"/>
</dbReference>
<sequence>MTMPPTTLFDALIIGAGPAGLSAATGLARQLHTTAVFNSSVFRNGKTKHMHNVVGWDHCDPADFRAKAREDLLTRYAPTVQFHDFGIESVSKQADGRFEVRDENGGVWRGKKLVLAVGVKDVFPEIEGYVECWGEVIHHCLFCDGYEKRGAKSAGVLATDLLDLTPRIMHVGHMAKRLVDNVTIYTNGNNDQASTLQEAIANVDGFNVDSRPFARLEKRETEAEPKIIIHFKDGSQTEEAFLAHGPKYVLNGPFVEQLGLETIESGEIKVSPMFNETSMPGVFAVGDCATPMKAVTPAMYMGSGAAVAIVMQLQGK</sequence>
<gene>
    <name evidence="5" type="ORF">PMAA_099450</name>
</gene>
<keyword evidence="3" id="KW-0560">Oxidoreductase</keyword>
<evidence type="ECO:0000256" key="2">
    <source>
        <dbReference type="ARBA" id="ARBA00022630"/>
    </source>
</evidence>
<dbReference type="VEuPathDB" id="FungiDB:PMAA_099450"/>
<proteinExistence type="inferred from homology"/>
<comment type="similarity">
    <text evidence="1">Belongs to the class-II pyridine nucleotide-disulfide oxidoreductase family.</text>
</comment>
<dbReference type="SUPFAM" id="SSF51905">
    <property type="entry name" value="FAD/NAD(P)-binding domain"/>
    <property type="match status" value="1"/>
</dbReference>
<dbReference type="InterPro" id="IPR050097">
    <property type="entry name" value="Ferredoxin-NADP_redctase_2"/>
</dbReference>
<accession>B6QJ12</accession>
<dbReference type="OrthoDB" id="10260355at2759"/>
<dbReference type="InterPro" id="IPR036188">
    <property type="entry name" value="FAD/NAD-bd_sf"/>
</dbReference>
<dbReference type="GO" id="GO:0097237">
    <property type="term" value="P:cellular response to toxic substance"/>
    <property type="evidence" value="ECO:0007669"/>
    <property type="project" value="UniProtKB-ARBA"/>
</dbReference>
<protein>
    <submittedName>
        <fullName evidence="5">Thioredoxin reductase GliT</fullName>
    </submittedName>
</protein>
<reference evidence="6" key="1">
    <citation type="journal article" date="2015" name="Genome Announc.">
        <title>Genome sequence of the AIDS-associated pathogen Penicillium marneffei (ATCC18224) and its near taxonomic relative Talaromyces stipitatus (ATCC10500).</title>
        <authorList>
            <person name="Nierman W.C."/>
            <person name="Fedorova-Abrams N.D."/>
            <person name="Andrianopoulos A."/>
        </authorList>
    </citation>
    <scope>NUCLEOTIDE SEQUENCE [LARGE SCALE GENOMIC DNA]</scope>
    <source>
        <strain evidence="6">ATCC 18224 / CBS 334.59 / QM 7333</strain>
    </source>
</reference>
<evidence type="ECO:0000313" key="6">
    <source>
        <dbReference type="Proteomes" id="UP000001294"/>
    </source>
</evidence>
<dbReference type="PRINTS" id="PR00368">
    <property type="entry name" value="FADPNR"/>
</dbReference>
<evidence type="ECO:0000313" key="5">
    <source>
        <dbReference type="EMBL" id="EEA23357.1"/>
    </source>
</evidence>
<dbReference type="Pfam" id="PF07992">
    <property type="entry name" value="Pyr_redox_2"/>
    <property type="match status" value="1"/>
</dbReference>
<evidence type="ECO:0000256" key="3">
    <source>
        <dbReference type="ARBA" id="ARBA00023002"/>
    </source>
</evidence>